<dbReference type="EMBL" id="SWKR01000002">
    <property type="protein sequence ID" value="TKD51814.1"/>
    <property type="molecule type" value="Genomic_DNA"/>
</dbReference>
<dbReference type="Pfam" id="PF13577">
    <property type="entry name" value="SnoaL_4"/>
    <property type="match status" value="1"/>
</dbReference>
<evidence type="ECO:0000313" key="3">
    <source>
        <dbReference type="EMBL" id="TKD51814.1"/>
    </source>
</evidence>
<dbReference type="AlphaFoldDB" id="A0A4U1L5H6"/>
<evidence type="ECO:0000259" key="2">
    <source>
        <dbReference type="Pfam" id="PF13577"/>
    </source>
</evidence>
<reference evidence="3 4" key="1">
    <citation type="submission" date="2019-04" db="EMBL/GenBank/DDBJ databases">
        <authorList>
            <person name="Yang Y."/>
            <person name="Wei D."/>
        </authorList>
    </citation>
    <scope>NUCLEOTIDE SEQUENCE [LARGE SCALE GENOMIC DNA]</scope>
    <source>
        <strain evidence="3 4">L-1-4w-11</strain>
    </source>
</reference>
<organism evidence="3 4">
    <name type="scientific">Sphingomonas baiyangensis</name>
    <dbReference type="NCBI Taxonomy" id="2572576"/>
    <lineage>
        <taxon>Bacteria</taxon>
        <taxon>Pseudomonadati</taxon>
        <taxon>Pseudomonadota</taxon>
        <taxon>Alphaproteobacteria</taxon>
        <taxon>Sphingomonadales</taxon>
        <taxon>Sphingomonadaceae</taxon>
        <taxon>Sphingomonas</taxon>
    </lineage>
</organism>
<feature type="region of interest" description="Disordered" evidence="1">
    <location>
        <begin position="36"/>
        <end position="55"/>
    </location>
</feature>
<protein>
    <recommendedName>
        <fullName evidence="2">SnoaL-like domain-containing protein</fullName>
    </recommendedName>
</protein>
<evidence type="ECO:0000313" key="4">
    <source>
        <dbReference type="Proteomes" id="UP000309138"/>
    </source>
</evidence>
<comment type="caution">
    <text evidence="3">The sequence shown here is derived from an EMBL/GenBank/DDBJ whole genome shotgun (WGS) entry which is preliminary data.</text>
</comment>
<gene>
    <name evidence="3" type="ORF">FBR43_14420</name>
</gene>
<sequence length="219" mass="23482">MRAWHCGLRIGHRVHRARHRVPAAGLQCARDMAPCAQGPPARGATRRASGSARGSAMSSISTIDFQTRLDVQELLGRFAHYLDHGEAARWAGLFCLNGVFECGGSEGCDALRLEGSEALATLPAMIAERGGGEWRHIITAITIDRCAVRKDLIADAYGPVIDMGAGGAIAAFYDFRFQLHRAGGWRIRHVLAKRIGAAAGCLPHVAGVTPAATERYSLQ</sequence>
<proteinExistence type="predicted"/>
<feature type="domain" description="SnoaL-like" evidence="2">
    <location>
        <begin position="67"/>
        <end position="189"/>
    </location>
</feature>
<keyword evidence="4" id="KW-1185">Reference proteome</keyword>
<dbReference type="Gene3D" id="3.10.450.50">
    <property type="match status" value="1"/>
</dbReference>
<dbReference type="Proteomes" id="UP000309138">
    <property type="component" value="Unassembled WGS sequence"/>
</dbReference>
<evidence type="ECO:0000256" key="1">
    <source>
        <dbReference type="SAM" id="MobiDB-lite"/>
    </source>
</evidence>
<dbReference type="OrthoDB" id="2860904at2"/>
<accession>A0A4U1L5H6</accession>
<dbReference type="SUPFAM" id="SSF54427">
    <property type="entry name" value="NTF2-like"/>
    <property type="match status" value="1"/>
</dbReference>
<dbReference type="InterPro" id="IPR032710">
    <property type="entry name" value="NTF2-like_dom_sf"/>
</dbReference>
<dbReference type="InterPro" id="IPR037401">
    <property type="entry name" value="SnoaL-like"/>
</dbReference>
<name>A0A4U1L5H6_9SPHN</name>